<dbReference type="AlphaFoldDB" id="A0A8W8JD76"/>
<protein>
    <recommendedName>
        <fullName evidence="4">Insulin-like domain-containing protein</fullName>
    </recommendedName>
</protein>
<evidence type="ECO:0008006" key="4">
    <source>
        <dbReference type="Google" id="ProtNLM"/>
    </source>
</evidence>
<dbReference type="EnsemblMetazoa" id="G17847.1">
    <property type="protein sequence ID" value="G17847.1:cds"/>
    <property type="gene ID" value="G17847"/>
</dbReference>
<dbReference type="InterPro" id="IPR036438">
    <property type="entry name" value="Insulin-like_sf"/>
</dbReference>
<feature type="chain" id="PRO_5036449699" description="Insulin-like domain-containing protein" evidence="1">
    <location>
        <begin position="24"/>
        <end position="109"/>
    </location>
</feature>
<keyword evidence="1" id="KW-0732">Signal</keyword>
<evidence type="ECO:0000313" key="2">
    <source>
        <dbReference type="EnsemblMetazoa" id="G17847.1:cds"/>
    </source>
</evidence>
<proteinExistence type="predicted"/>
<evidence type="ECO:0000256" key="1">
    <source>
        <dbReference type="SAM" id="SignalP"/>
    </source>
</evidence>
<organism evidence="2 3">
    <name type="scientific">Magallana gigas</name>
    <name type="common">Pacific oyster</name>
    <name type="synonym">Crassostrea gigas</name>
    <dbReference type="NCBI Taxonomy" id="29159"/>
    <lineage>
        <taxon>Eukaryota</taxon>
        <taxon>Metazoa</taxon>
        <taxon>Spiralia</taxon>
        <taxon>Lophotrochozoa</taxon>
        <taxon>Mollusca</taxon>
        <taxon>Bivalvia</taxon>
        <taxon>Autobranchia</taxon>
        <taxon>Pteriomorphia</taxon>
        <taxon>Ostreida</taxon>
        <taxon>Ostreoidea</taxon>
        <taxon>Ostreidae</taxon>
        <taxon>Magallana</taxon>
    </lineage>
</organism>
<keyword evidence="3" id="KW-1185">Reference proteome</keyword>
<dbReference type="SUPFAM" id="SSF56994">
    <property type="entry name" value="Insulin-like"/>
    <property type="match status" value="1"/>
</dbReference>
<feature type="signal peptide" evidence="1">
    <location>
        <begin position="1"/>
        <end position="23"/>
    </location>
</feature>
<accession>A0A8W8JD76</accession>
<dbReference type="Gene3D" id="1.10.100.10">
    <property type="entry name" value="Insulin-like"/>
    <property type="match status" value="1"/>
</dbReference>
<evidence type="ECO:0000313" key="3">
    <source>
        <dbReference type="Proteomes" id="UP000005408"/>
    </source>
</evidence>
<reference evidence="2" key="1">
    <citation type="submission" date="2022-08" db="UniProtKB">
        <authorList>
            <consortium name="EnsemblMetazoa"/>
        </authorList>
    </citation>
    <scope>IDENTIFICATION</scope>
    <source>
        <strain evidence="2">05x7-T-G4-1.051#20</strain>
    </source>
</reference>
<name>A0A8W8JD76_MAGGI</name>
<sequence length="109" mass="12057">MNAATLLPLFGILLAVCVNPCLTSTCPGGEHFSAWLPTRACTHHIKDVVRLVCHSFPSSLLEATDTHVTGNLSSQSSKTEIHRMLFCQCCLHDCFLTELMAFCPFVDRF</sequence>
<dbReference type="Proteomes" id="UP000005408">
    <property type="component" value="Unassembled WGS sequence"/>
</dbReference>